<evidence type="ECO:0000256" key="1">
    <source>
        <dbReference type="SAM" id="SignalP"/>
    </source>
</evidence>
<dbReference type="Proteomes" id="UP000646548">
    <property type="component" value="Unassembled WGS sequence"/>
</dbReference>
<protein>
    <recommendedName>
        <fullName evidence="4">Interleukin 4/13A</fullName>
    </recommendedName>
</protein>
<evidence type="ECO:0008006" key="4">
    <source>
        <dbReference type="Google" id="ProtNLM"/>
    </source>
</evidence>
<feature type="chain" id="PRO_5032785464" description="Interleukin 4/13A" evidence="1">
    <location>
        <begin position="22"/>
        <end position="144"/>
    </location>
</feature>
<name>A0A834BZ91_ORYME</name>
<dbReference type="AlphaFoldDB" id="A0A834BZ91"/>
<organism evidence="2 3">
    <name type="scientific">Oryzias melastigma</name>
    <name type="common">Marine medaka</name>
    <dbReference type="NCBI Taxonomy" id="30732"/>
    <lineage>
        <taxon>Eukaryota</taxon>
        <taxon>Metazoa</taxon>
        <taxon>Chordata</taxon>
        <taxon>Craniata</taxon>
        <taxon>Vertebrata</taxon>
        <taxon>Euteleostomi</taxon>
        <taxon>Actinopterygii</taxon>
        <taxon>Neopterygii</taxon>
        <taxon>Teleostei</taxon>
        <taxon>Neoteleostei</taxon>
        <taxon>Acanthomorphata</taxon>
        <taxon>Ovalentaria</taxon>
        <taxon>Atherinomorphae</taxon>
        <taxon>Beloniformes</taxon>
        <taxon>Adrianichthyidae</taxon>
        <taxon>Oryziinae</taxon>
        <taxon>Oryzias</taxon>
    </lineage>
</organism>
<keyword evidence="1" id="KW-0732">Signal</keyword>
<sequence>MEIVSLLLVSGVVQLFSLAACAPRKNELHLNLKDIITDIEKYNDSIMNEYFVEDVQDLADAGCQDAFFCKVLHILKNHEHFSNADRQEHKIVKNLVAYTTSQNIVCEEKPKAGGNPVKKPIPELLGFLKKCSRQRNTQGRNEES</sequence>
<evidence type="ECO:0000313" key="2">
    <source>
        <dbReference type="EMBL" id="KAF6720199.1"/>
    </source>
</evidence>
<reference evidence="2" key="1">
    <citation type="journal article" name="BMC Genomics">
        <title>Long-read sequencing and de novo genome assembly of marine medaka (Oryzias melastigma).</title>
        <authorList>
            <person name="Liang P."/>
            <person name="Saqib H.S.A."/>
            <person name="Ni X."/>
            <person name="Shen Y."/>
        </authorList>
    </citation>
    <scope>NUCLEOTIDE SEQUENCE</scope>
    <source>
        <strain evidence="2">Bigg-433</strain>
    </source>
</reference>
<comment type="caution">
    <text evidence="2">The sequence shown here is derived from an EMBL/GenBank/DDBJ whole genome shotgun (WGS) entry which is preliminary data.</text>
</comment>
<accession>A0A834BZ91</accession>
<gene>
    <name evidence="2" type="ORF">FQA47_022967</name>
</gene>
<evidence type="ECO:0000313" key="3">
    <source>
        <dbReference type="Proteomes" id="UP000646548"/>
    </source>
</evidence>
<dbReference type="EMBL" id="WKFB01000528">
    <property type="protein sequence ID" value="KAF6720199.1"/>
    <property type="molecule type" value="Genomic_DNA"/>
</dbReference>
<proteinExistence type="predicted"/>
<feature type="signal peptide" evidence="1">
    <location>
        <begin position="1"/>
        <end position="21"/>
    </location>
</feature>